<feature type="chain" id="PRO_5037779972" description="Copper resistance protein B" evidence="1">
    <location>
        <begin position="25"/>
        <end position="223"/>
    </location>
</feature>
<comment type="caution">
    <text evidence="2">The sequence shown here is derived from an EMBL/GenBank/DDBJ whole genome shotgun (WGS) entry which is preliminary data.</text>
</comment>
<keyword evidence="3" id="KW-1185">Reference proteome</keyword>
<keyword evidence="1" id="KW-0732">Signal</keyword>
<evidence type="ECO:0000256" key="1">
    <source>
        <dbReference type="SAM" id="SignalP"/>
    </source>
</evidence>
<dbReference type="RefSeq" id="WP_200359269.1">
    <property type="nucleotide sequence ID" value="NZ_JAENIL010000084.1"/>
</dbReference>
<sequence length="223" mass="24498">MKLNSHFAKLCLFSVSSIAPLVHAGISFEAKAASEAFYRGIQEADVNWQSSLELGFGDFYLGAWGLSPEEGRSAPDLFNERYEIYTGYGWALADLVGLDVGAIRGLDPHDDEFTEAYVGLYAEFGTIAPSIYIYNDIDTDQWTAEAEATLSVPLNLFPIDTTARLGLIDGDVDYSYFEVDLVYPIRLGDLAKLSLGLHYTDNDFGIGVPDNSLYGSASVRLNF</sequence>
<proteinExistence type="predicted"/>
<protein>
    <recommendedName>
        <fullName evidence="4">Copper resistance protein B</fullName>
    </recommendedName>
</protein>
<accession>A0A934S6P5</accession>
<reference evidence="2" key="1">
    <citation type="submission" date="2021-01" db="EMBL/GenBank/DDBJ databases">
        <title>Modified the classification status of verrucomicrobia.</title>
        <authorList>
            <person name="Feng X."/>
        </authorList>
    </citation>
    <scope>NUCLEOTIDE SEQUENCE</scope>
    <source>
        <strain evidence="2">KCTC 13126</strain>
    </source>
</reference>
<organism evidence="2 3">
    <name type="scientific">Pelagicoccus mobilis</name>
    <dbReference type="NCBI Taxonomy" id="415221"/>
    <lineage>
        <taxon>Bacteria</taxon>
        <taxon>Pseudomonadati</taxon>
        <taxon>Verrucomicrobiota</taxon>
        <taxon>Opitutia</taxon>
        <taxon>Puniceicoccales</taxon>
        <taxon>Pelagicoccaceae</taxon>
        <taxon>Pelagicoccus</taxon>
    </lineage>
</organism>
<dbReference type="EMBL" id="JAENIL010000084">
    <property type="protein sequence ID" value="MBK1880374.1"/>
    <property type="molecule type" value="Genomic_DNA"/>
</dbReference>
<dbReference type="Proteomes" id="UP000617628">
    <property type="component" value="Unassembled WGS sequence"/>
</dbReference>
<evidence type="ECO:0000313" key="3">
    <source>
        <dbReference type="Proteomes" id="UP000617628"/>
    </source>
</evidence>
<name>A0A934S6P5_9BACT</name>
<feature type="signal peptide" evidence="1">
    <location>
        <begin position="1"/>
        <end position="24"/>
    </location>
</feature>
<gene>
    <name evidence="2" type="ORF">JIN87_26045</name>
</gene>
<dbReference type="AlphaFoldDB" id="A0A934S6P5"/>
<evidence type="ECO:0000313" key="2">
    <source>
        <dbReference type="EMBL" id="MBK1880374.1"/>
    </source>
</evidence>
<evidence type="ECO:0008006" key="4">
    <source>
        <dbReference type="Google" id="ProtNLM"/>
    </source>
</evidence>